<evidence type="ECO:0000256" key="1">
    <source>
        <dbReference type="ARBA" id="ARBA00004651"/>
    </source>
</evidence>
<evidence type="ECO:0000313" key="16">
    <source>
        <dbReference type="Proteomes" id="UP001500238"/>
    </source>
</evidence>
<keyword evidence="16" id="KW-1185">Reference proteome</keyword>
<dbReference type="Proteomes" id="UP001500238">
    <property type="component" value="Unassembled WGS sequence"/>
</dbReference>
<sequence length="265" mass="27923">MDLLTVILLGIVEGVTEFLPVSSTGHLILAGTLLGVQDKATATFDIVIQLGAILAVVVLYWRRFWDVATGLFAGQPRSFAFVRNIALGFLPAAAIGVIVYKAVKALLESPTVVAAALIVGGIAILAIERMVKQARIESVEAMPWTTALGVGVIQCLAMIPGVSRSGATIMGALSLGVDRKAAAEFSFFLAIPTMLAASAYDLLKSGAVLGEGEWLSIAIGFVVSFVVALVVIRWFVGIVSRHGFAPFAWYRIVVGAVALVALQLR</sequence>
<evidence type="ECO:0000256" key="3">
    <source>
        <dbReference type="ARBA" id="ARBA00012374"/>
    </source>
</evidence>
<dbReference type="EMBL" id="BAAAES010000001">
    <property type="protein sequence ID" value="GAA0656776.1"/>
    <property type="molecule type" value="Genomic_DNA"/>
</dbReference>
<accession>A0ABN1HKH5</accession>
<feature type="transmembrane region" description="Helical" evidence="14">
    <location>
        <begin position="40"/>
        <end position="61"/>
    </location>
</feature>
<dbReference type="NCBIfam" id="NF001389">
    <property type="entry name" value="PRK00281.1-2"/>
    <property type="match status" value="1"/>
</dbReference>
<feature type="transmembrane region" description="Helical" evidence="14">
    <location>
        <begin position="182"/>
        <end position="203"/>
    </location>
</feature>
<name>A0ABN1HKH5_9SPHN</name>
<evidence type="ECO:0000256" key="2">
    <source>
        <dbReference type="ARBA" id="ARBA00010621"/>
    </source>
</evidence>
<dbReference type="NCBIfam" id="TIGR00753">
    <property type="entry name" value="undec_PP_bacA"/>
    <property type="match status" value="1"/>
</dbReference>
<evidence type="ECO:0000256" key="13">
    <source>
        <dbReference type="ARBA" id="ARBA00047594"/>
    </source>
</evidence>
<feature type="transmembrane region" description="Helical" evidence="14">
    <location>
        <begin position="81"/>
        <end position="100"/>
    </location>
</feature>
<feature type="transmembrane region" description="Helical" evidence="14">
    <location>
        <begin position="143"/>
        <end position="162"/>
    </location>
</feature>
<evidence type="ECO:0000256" key="9">
    <source>
        <dbReference type="ARBA" id="ARBA00023136"/>
    </source>
</evidence>
<feature type="transmembrane region" description="Helical" evidence="14">
    <location>
        <begin position="112"/>
        <end position="131"/>
    </location>
</feature>
<evidence type="ECO:0000313" key="15">
    <source>
        <dbReference type="EMBL" id="GAA0656776.1"/>
    </source>
</evidence>
<comment type="similarity">
    <text evidence="2 14">Belongs to the UppP family.</text>
</comment>
<evidence type="ECO:0000256" key="4">
    <source>
        <dbReference type="ARBA" id="ARBA00021581"/>
    </source>
</evidence>
<keyword evidence="7 14" id="KW-0378">Hydrolase</keyword>
<dbReference type="NCBIfam" id="NF001390">
    <property type="entry name" value="PRK00281.1-4"/>
    <property type="match status" value="1"/>
</dbReference>
<keyword evidence="8 14" id="KW-1133">Transmembrane helix</keyword>
<evidence type="ECO:0000256" key="7">
    <source>
        <dbReference type="ARBA" id="ARBA00022801"/>
    </source>
</evidence>
<feature type="transmembrane region" description="Helical" evidence="14">
    <location>
        <begin position="215"/>
        <end position="236"/>
    </location>
</feature>
<proteinExistence type="inferred from homology"/>
<evidence type="ECO:0000256" key="11">
    <source>
        <dbReference type="ARBA" id="ARBA00032707"/>
    </source>
</evidence>
<evidence type="ECO:0000256" key="5">
    <source>
        <dbReference type="ARBA" id="ARBA00022475"/>
    </source>
</evidence>
<reference evidence="15 16" key="1">
    <citation type="journal article" date="2019" name="Int. J. Syst. Evol. Microbiol.">
        <title>The Global Catalogue of Microorganisms (GCM) 10K type strain sequencing project: providing services to taxonomists for standard genome sequencing and annotation.</title>
        <authorList>
            <consortium name="The Broad Institute Genomics Platform"/>
            <consortium name="The Broad Institute Genome Sequencing Center for Infectious Disease"/>
            <person name="Wu L."/>
            <person name="Ma J."/>
        </authorList>
    </citation>
    <scope>NUCLEOTIDE SEQUENCE [LARGE SCALE GENOMIC DNA]</scope>
    <source>
        <strain evidence="15 16">JCM 14603</strain>
    </source>
</reference>
<dbReference type="Pfam" id="PF02673">
    <property type="entry name" value="BacA"/>
    <property type="match status" value="1"/>
</dbReference>
<gene>
    <name evidence="14" type="primary">uppP</name>
    <name evidence="15" type="ORF">GCM10009102_00890</name>
</gene>
<dbReference type="PANTHER" id="PTHR30622">
    <property type="entry name" value="UNDECAPRENYL-DIPHOSPHATASE"/>
    <property type="match status" value="1"/>
</dbReference>
<dbReference type="PANTHER" id="PTHR30622:SF3">
    <property type="entry name" value="UNDECAPRENYL-DIPHOSPHATASE"/>
    <property type="match status" value="1"/>
</dbReference>
<keyword evidence="14" id="KW-0133">Cell shape</keyword>
<comment type="miscellaneous">
    <text evidence="14">Bacitracin is thought to be involved in the inhibition of peptidoglycan synthesis by sequestering undecaprenyl diphosphate, thereby reducing the pool of lipid carrier available.</text>
</comment>
<keyword evidence="14" id="KW-0573">Peptidoglycan synthesis</keyword>
<evidence type="ECO:0000256" key="14">
    <source>
        <dbReference type="HAMAP-Rule" id="MF_01006"/>
    </source>
</evidence>
<organism evidence="15 16">
    <name type="scientific">Sphingomonas insulae</name>
    <dbReference type="NCBI Taxonomy" id="424800"/>
    <lineage>
        <taxon>Bacteria</taxon>
        <taxon>Pseudomonadati</taxon>
        <taxon>Pseudomonadota</taxon>
        <taxon>Alphaproteobacteria</taxon>
        <taxon>Sphingomonadales</taxon>
        <taxon>Sphingomonadaceae</taxon>
        <taxon>Sphingomonas</taxon>
    </lineage>
</organism>
<keyword evidence="14" id="KW-0961">Cell wall biogenesis/degradation</keyword>
<evidence type="ECO:0000256" key="6">
    <source>
        <dbReference type="ARBA" id="ARBA00022692"/>
    </source>
</evidence>
<keyword evidence="9 14" id="KW-0472">Membrane</keyword>
<evidence type="ECO:0000256" key="8">
    <source>
        <dbReference type="ARBA" id="ARBA00022989"/>
    </source>
</evidence>
<keyword evidence="5 14" id="KW-1003">Cell membrane</keyword>
<comment type="catalytic activity">
    <reaction evidence="13 14">
        <text>di-trans,octa-cis-undecaprenyl diphosphate + H2O = di-trans,octa-cis-undecaprenyl phosphate + phosphate + H(+)</text>
        <dbReference type="Rhea" id="RHEA:28094"/>
        <dbReference type="ChEBI" id="CHEBI:15377"/>
        <dbReference type="ChEBI" id="CHEBI:15378"/>
        <dbReference type="ChEBI" id="CHEBI:43474"/>
        <dbReference type="ChEBI" id="CHEBI:58405"/>
        <dbReference type="ChEBI" id="CHEBI:60392"/>
        <dbReference type="EC" id="3.6.1.27"/>
    </reaction>
</comment>
<dbReference type="InterPro" id="IPR003824">
    <property type="entry name" value="UppP"/>
</dbReference>
<dbReference type="EC" id="3.6.1.27" evidence="3 14"/>
<comment type="caution">
    <text evidence="15">The sequence shown here is derived from an EMBL/GenBank/DDBJ whole genome shotgun (WGS) entry which is preliminary data.</text>
</comment>
<evidence type="ECO:0000256" key="10">
    <source>
        <dbReference type="ARBA" id="ARBA00023251"/>
    </source>
</evidence>
<dbReference type="HAMAP" id="MF_01006">
    <property type="entry name" value="Undec_diphosphatase"/>
    <property type="match status" value="1"/>
</dbReference>
<dbReference type="RefSeq" id="WP_163957656.1">
    <property type="nucleotide sequence ID" value="NZ_BAAAES010000001.1"/>
</dbReference>
<comment type="subcellular location">
    <subcellularLocation>
        <location evidence="1 14">Cell membrane</location>
        <topology evidence="1 14">Multi-pass membrane protein</topology>
    </subcellularLocation>
</comment>
<evidence type="ECO:0000256" key="12">
    <source>
        <dbReference type="ARBA" id="ARBA00032932"/>
    </source>
</evidence>
<keyword evidence="10 14" id="KW-0046">Antibiotic resistance</keyword>
<feature type="transmembrane region" description="Helical" evidence="14">
    <location>
        <begin position="248"/>
        <end position="264"/>
    </location>
</feature>
<keyword evidence="6 14" id="KW-0812">Transmembrane</keyword>
<comment type="function">
    <text evidence="14">Catalyzes the dephosphorylation of undecaprenyl diphosphate (UPP). Confers resistance to bacitracin.</text>
</comment>
<protein>
    <recommendedName>
        <fullName evidence="4 14">Undecaprenyl-diphosphatase</fullName>
        <ecNumber evidence="3 14">3.6.1.27</ecNumber>
    </recommendedName>
    <alternativeName>
        <fullName evidence="12 14">Bacitracin resistance protein</fullName>
    </alternativeName>
    <alternativeName>
        <fullName evidence="11 14">Undecaprenyl pyrophosphate phosphatase</fullName>
    </alternativeName>
</protein>